<reference evidence="1 2" key="1">
    <citation type="journal article" date="2015" name="Nature">
        <title>rRNA introns, odd ribosomes, and small enigmatic genomes across a large radiation of phyla.</title>
        <authorList>
            <person name="Brown C.T."/>
            <person name="Hug L.A."/>
            <person name="Thomas B.C."/>
            <person name="Sharon I."/>
            <person name="Castelle C.J."/>
            <person name="Singh A."/>
            <person name="Wilkins M.J."/>
            <person name="Williams K.H."/>
            <person name="Banfield J.F."/>
        </authorList>
    </citation>
    <scope>NUCLEOTIDE SEQUENCE [LARGE SCALE GENOMIC DNA]</scope>
</reference>
<dbReference type="AlphaFoldDB" id="A0A0G1SL45"/>
<dbReference type="SUPFAM" id="SSF141000">
    <property type="entry name" value="Glu-tRNAGln amidotransferase C subunit"/>
    <property type="match status" value="1"/>
</dbReference>
<accession>A0A0G1SL45</accession>
<dbReference type="Gene3D" id="1.10.20.60">
    <property type="entry name" value="Glu-tRNAGln amidotransferase C subunit, N-terminal domain"/>
    <property type="match status" value="1"/>
</dbReference>
<dbReference type="InterPro" id="IPR003837">
    <property type="entry name" value="GatC"/>
</dbReference>
<keyword evidence="1" id="KW-0808">Transferase</keyword>
<evidence type="ECO:0000313" key="2">
    <source>
        <dbReference type="Proteomes" id="UP000034565"/>
    </source>
</evidence>
<sequence length="82" mass="9218">MDVKHVAKLANLPLTDVELKKLEKDLENVLELVDHIQDLDTSNIETTSQVTGLTNITRPDKIDTSRLTPHDGFFKVKSIFSS</sequence>
<gene>
    <name evidence="1" type="ORF">UX92_C0004G0034</name>
</gene>
<dbReference type="GO" id="GO:0006450">
    <property type="term" value="P:regulation of translational fidelity"/>
    <property type="evidence" value="ECO:0007669"/>
    <property type="project" value="InterPro"/>
</dbReference>
<protein>
    <submittedName>
        <fullName evidence="1">Aspartyl/glutamyl-tRNA(Asn/Gln) amidotransferase subunit C</fullName>
    </submittedName>
</protein>
<proteinExistence type="predicted"/>
<name>A0A0G1SL45_9BACT</name>
<dbReference type="EMBL" id="LCOA01000004">
    <property type="protein sequence ID" value="KKU70157.1"/>
    <property type="molecule type" value="Genomic_DNA"/>
</dbReference>
<comment type="caution">
    <text evidence="1">The sequence shown here is derived from an EMBL/GenBank/DDBJ whole genome shotgun (WGS) entry which is preliminary data.</text>
</comment>
<dbReference type="Proteomes" id="UP000034565">
    <property type="component" value="Unassembled WGS sequence"/>
</dbReference>
<organism evidence="1 2">
    <name type="scientific">Candidatus Amesbacteria bacterium GW2011_GWA1_47_20</name>
    <dbReference type="NCBI Taxonomy" id="1618354"/>
    <lineage>
        <taxon>Bacteria</taxon>
        <taxon>Candidatus Amesiibacteriota</taxon>
    </lineage>
</organism>
<dbReference type="InterPro" id="IPR036113">
    <property type="entry name" value="Asp/Glu-ADT_sf_sub_c"/>
</dbReference>
<dbReference type="Pfam" id="PF02686">
    <property type="entry name" value="GatC"/>
    <property type="match status" value="1"/>
</dbReference>
<dbReference type="NCBIfam" id="TIGR00135">
    <property type="entry name" value="gatC"/>
    <property type="match status" value="1"/>
</dbReference>
<evidence type="ECO:0000313" key="1">
    <source>
        <dbReference type="EMBL" id="KKU70157.1"/>
    </source>
</evidence>
<dbReference type="GO" id="GO:0016740">
    <property type="term" value="F:transferase activity"/>
    <property type="evidence" value="ECO:0007669"/>
    <property type="project" value="UniProtKB-KW"/>
</dbReference>